<dbReference type="Pfam" id="PF13852">
    <property type="entry name" value="DUF4197"/>
    <property type="match status" value="1"/>
</dbReference>
<dbReference type="Proteomes" id="UP000192393">
    <property type="component" value="Unassembled WGS sequence"/>
</dbReference>
<evidence type="ECO:0000256" key="1">
    <source>
        <dbReference type="SAM" id="SignalP"/>
    </source>
</evidence>
<feature type="signal peptide" evidence="1">
    <location>
        <begin position="1"/>
        <end position="19"/>
    </location>
</feature>
<protein>
    <recommendedName>
        <fullName evidence="4">DUF4197 domain-containing protein</fullName>
    </recommendedName>
</protein>
<accession>A0A1W2CGW4</accession>
<evidence type="ECO:0000313" key="3">
    <source>
        <dbReference type="Proteomes" id="UP000192393"/>
    </source>
</evidence>
<dbReference type="OrthoDB" id="5292580at2"/>
<dbReference type="AlphaFoldDB" id="A0A1W2CGW4"/>
<evidence type="ECO:0008006" key="4">
    <source>
        <dbReference type="Google" id="ProtNLM"/>
    </source>
</evidence>
<dbReference type="InterPro" id="IPR025245">
    <property type="entry name" value="DUF4197"/>
</dbReference>
<keyword evidence="1" id="KW-0732">Signal</keyword>
<sequence length="254" mass="27499">MKKIILTAGLLFLGLNLQAQSIGEILGGIKKVTEKNTEKNSTTNSKIDLSGLSSGDVSTALKQALNIGVEEGITKLSAEDGFYKNEMVKILMPEELRKVENTLRTFGLSSLADEGVKLFNRAAEDAVSQAAPIFANAITSISFDDAKNILLSNDNAATNYLESETSVQLFNAFEPKVASSLDKVGANKVWEKLINTYNSFTGKSINTNLNEYVTDQAIEGVFKMVAEKEAGIRNNAAFRTTSALKDVFGALDRK</sequence>
<name>A0A1W2CGW4_9FLAO</name>
<organism evidence="2 3">
    <name type="scientific">Moheibacter sediminis</name>
    <dbReference type="NCBI Taxonomy" id="1434700"/>
    <lineage>
        <taxon>Bacteria</taxon>
        <taxon>Pseudomonadati</taxon>
        <taxon>Bacteroidota</taxon>
        <taxon>Flavobacteriia</taxon>
        <taxon>Flavobacteriales</taxon>
        <taxon>Weeksellaceae</taxon>
        <taxon>Moheibacter</taxon>
    </lineage>
</organism>
<feature type="chain" id="PRO_5012642046" description="DUF4197 domain-containing protein" evidence="1">
    <location>
        <begin position="20"/>
        <end position="254"/>
    </location>
</feature>
<evidence type="ECO:0000313" key="2">
    <source>
        <dbReference type="EMBL" id="SMC84429.1"/>
    </source>
</evidence>
<reference evidence="2 3" key="1">
    <citation type="submission" date="2017-04" db="EMBL/GenBank/DDBJ databases">
        <authorList>
            <person name="Afonso C.L."/>
            <person name="Miller P.J."/>
            <person name="Scott M.A."/>
            <person name="Spackman E."/>
            <person name="Goraichik I."/>
            <person name="Dimitrov K.M."/>
            <person name="Suarez D.L."/>
            <person name="Swayne D.E."/>
        </authorList>
    </citation>
    <scope>NUCLEOTIDE SEQUENCE [LARGE SCALE GENOMIC DNA]</scope>
    <source>
        <strain evidence="2 3">CGMCC 1.12708</strain>
    </source>
</reference>
<dbReference type="EMBL" id="FWXS01000010">
    <property type="protein sequence ID" value="SMC84429.1"/>
    <property type="molecule type" value="Genomic_DNA"/>
</dbReference>
<proteinExistence type="predicted"/>
<gene>
    <name evidence="2" type="ORF">SAMN06296427_11068</name>
</gene>
<dbReference type="STRING" id="1434700.SAMN06296427_11068"/>
<dbReference type="RefSeq" id="WP_084018462.1">
    <property type="nucleotide sequence ID" value="NZ_FWXS01000010.1"/>
</dbReference>
<keyword evidence="3" id="KW-1185">Reference proteome</keyword>